<evidence type="ECO:0000259" key="1">
    <source>
        <dbReference type="Pfam" id="PF13468"/>
    </source>
</evidence>
<dbReference type="Proteomes" id="UP001199525">
    <property type="component" value="Unassembled WGS sequence"/>
</dbReference>
<comment type="caution">
    <text evidence="2">The sequence shown here is derived from an EMBL/GenBank/DDBJ whole genome shotgun (WGS) entry which is preliminary data.</text>
</comment>
<evidence type="ECO:0000313" key="2">
    <source>
        <dbReference type="EMBL" id="MCC5602101.1"/>
    </source>
</evidence>
<dbReference type="RefSeq" id="WP_229487075.1">
    <property type="nucleotide sequence ID" value="NZ_JAIVFQ010000043.1"/>
</dbReference>
<dbReference type="EMBL" id="JAIVFQ010000043">
    <property type="protein sequence ID" value="MCC5602101.1"/>
    <property type="molecule type" value="Genomic_DNA"/>
</dbReference>
<reference evidence="2 3" key="1">
    <citation type="journal article" date="2021" name="Microorganisms">
        <title>Genome Evolution of Filamentous Cyanobacterium Nostoc Species: From Facultative Symbiosis to Free Living.</title>
        <authorList>
            <person name="Huo D."/>
            <person name="Li H."/>
            <person name="Cai F."/>
            <person name="Guo X."/>
            <person name="Qiao Z."/>
            <person name="Wang W."/>
            <person name="Yu G."/>
            <person name="Li R."/>
        </authorList>
    </citation>
    <scope>NUCLEOTIDE SEQUENCE [LARGE SCALE GENOMIC DNA]</scope>
    <source>
        <strain evidence="2 3">CHAB 5714</strain>
    </source>
</reference>
<dbReference type="InterPro" id="IPR029068">
    <property type="entry name" value="Glyas_Bleomycin-R_OHBP_Dase"/>
</dbReference>
<proteinExistence type="predicted"/>
<dbReference type="InterPro" id="IPR025870">
    <property type="entry name" value="Glyoxalase-like_dom"/>
</dbReference>
<evidence type="ECO:0000313" key="3">
    <source>
        <dbReference type="Proteomes" id="UP001199525"/>
    </source>
</evidence>
<feature type="domain" description="Glyoxalase-like" evidence="1">
    <location>
        <begin position="16"/>
        <end position="193"/>
    </location>
</feature>
<dbReference type="Gene3D" id="3.10.180.10">
    <property type="entry name" value="2,3-Dihydroxybiphenyl 1,2-Dioxygenase, domain 1"/>
    <property type="match status" value="1"/>
</dbReference>
<gene>
    <name evidence="2" type="ORF">LC586_23600</name>
</gene>
<dbReference type="Pfam" id="PF13468">
    <property type="entry name" value="Glyoxalase_3"/>
    <property type="match status" value="1"/>
</dbReference>
<name>A0ABS8IE47_9NOSO</name>
<keyword evidence="3" id="KW-1185">Reference proteome</keyword>
<protein>
    <submittedName>
        <fullName evidence="2">VOC family protein</fullName>
    </submittedName>
</protein>
<sequence length="240" mass="27360">MKTQLLISINNSLLEVDHIFICVEDAPQVEFFERAGLMFASPPVQQAERGTASQILFFENFYLEFIWVEDEVAAEIYAVRTGIDFLARSHWQQTQISPFGIALHQQYRATSSLQEDELRRSQPQKTELLLSFSSDNLVTQTEPLCFVIPDAIALPTLLKNFPNFQKQFVSHPLGLRKMTRIEVTVTHTYPLTQPLALLVEDGVVQVEQGISPCLELTFDNYMQRSILNARAISIPLVLKF</sequence>
<organism evidence="2 3">
    <name type="scientific">Nostoc favosum CHAB5714</name>
    <dbReference type="NCBI Taxonomy" id="2780399"/>
    <lineage>
        <taxon>Bacteria</taxon>
        <taxon>Bacillati</taxon>
        <taxon>Cyanobacteriota</taxon>
        <taxon>Cyanophyceae</taxon>
        <taxon>Nostocales</taxon>
        <taxon>Nostocaceae</taxon>
        <taxon>Nostoc</taxon>
        <taxon>Nostoc favosum</taxon>
    </lineage>
</organism>
<accession>A0ABS8IE47</accession>